<evidence type="ECO:0000256" key="10">
    <source>
        <dbReference type="ARBA" id="ARBA00023242"/>
    </source>
</evidence>
<keyword evidence="3" id="KW-0479">Metal-binding</keyword>
<dbReference type="RefSeq" id="XP_013413835.1">
    <property type="nucleotide sequence ID" value="XM_013558381.1"/>
</dbReference>
<keyword evidence="5" id="KW-0863">Zinc-finger</keyword>
<dbReference type="PROSITE" id="PS50105">
    <property type="entry name" value="SAM_DOMAIN"/>
    <property type="match status" value="1"/>
</dbReference>
<reference evidence="17 18" key="1">
    <citation type="submission" date="2025-04" db="UniProtKB">
        <authorList>
            <consortium name="RefSeq"/>
        </authorList>
    </citation>
    <scope>IDENTIFICATION</scope>
    <source>
        <tissue evidence="17 18">Gonads</tissue>
    </source>
</reference>
<dbReference type="GO" id="GO:0005634">
    <property type="term" value="C:nucleus"/>
    <property type="evidence" value="ECO:0007669"/>
    <property type="project" value="UniProtKB-SubCell"/>
</dbReference>
<feature type="compositionally biased region" description="Low complexity" evidence="14">
    <location>
        <begin position="230"/>
        <end position="248"/>
    </location>
</feature>
<dbReference type="SUPFAM" id="SSF63748">
    <property type="entry name" value="Tudor/PWWP/MBT"/>
    <property type="match status" value="3"/>
</dbReference>
<evidence type="ECO:0000256" key="9">
    <source>
        <dbReference type="ARBA" id="ARBA00023163"/>
    </source>
</evidence>
<dbReference type="GO" id="GO:0006325">
    <property type="term" value="P:chromatin organization"/>
    <property type="evidence" value="ECO:0007669"/>
    <property type="project" value="UniProtKB-KW"/>
</dbReference>
<keyword evidence="8" id="KW-0805">Transcription regulation</keyword>
<dbReference type="CDD" id="cd20103">
    <property type="entry name" value="MBT_L3MBTL1-like_rpt3"/>
    <property type="match status" value="1"/>
</dbReference>
<keyword evidence="16" id="KW-1185">Reference proteome</keyword>
<evidence type="ECO:0000256" key="3">
    <source>
        <dbReference type="ARBA" id="ARBA00022723"/>
    </source>
</evidence>
<feature type="compositionally biased region" description="Pro residues" evidence="14">
    <location>
        <begin position="19"/>
        <end position="29"/>
    </location>
</feature>
<dbReference type="RefSeq" id="XP_013413834.1">
    <property type="nucleotide sequence ID" value="XM_013558380.1"/>
</dbReference>
<dbReference type="InterPro" id="IPR004092">
    <property type="entry name" value="Mbt"/>
</dbReference>
<evidence type="ECO:0000256" key="6">
    <source>
        <dbReference type="ARBA" id="ARBA00022833"/>
    </source>
</evidence>
<evidence type="ECO:0000313" key="18">
    <source>
        <dbReference type="RefSeq" id="XP_013413834.1"/>
    </source>
</evidence>
<dbReference type="Gene3D" id="4.10.320.30">
    <property type="match status" value="2"/>
</dbReference>
<dbReference type="FunFam" id="2.30.30.140:FF:000007">
    <property type="entry name" value="Lethal(3)malignant brain tumor-like protein 1"/>
    <property type="match status" value="1"/>
</dbReference>
<dbReference type="PROSITE" id="PS51802">
    <property type="entry name" value="ZF_CCHHC"/>
    <property type="match status" value="2"/>
</dbReference>
<evidence type="ECO:0000313" key="17">
    <source>
        <dbReference type="RefSeq" id="XP_013413833.1"/>
    </source>
</evidence>
<dbReference type="InterPro" id="IPR036060">
    <property type="entry name" value="Znf_C2H2C_sf"/>
</dbReference>
<feature type="compositionally biased region" description="Polar residues" evidence="14">
    <location>
        <begin position="269"/>
        <end position="280"/>
    </location>
</feature>
<feature type="region of interest" description="Disordered" evidence="14">
    <location>
        <begin position="269"/>
        <end position="318"/>
    </location>
</feature>
<feature type="repeat" description="MBT" evidence="13">
    <location>
        <begin position="615"/>
        <end position="715"/>
    </location>
</feature>
<dbReference type="Gene3D" id="1.10.150.50">
    <property type="entry name" value="Transcription Factor, Ets-1"/>
    <property type="match status" value="1"/>
</dbReference>
<dbReference type="OrthoDB" id="8188861at2759"/>
<dbReference type="Pfam" id="PF02820">
    <property type="entry name" value="MBT"/>
    <property type="match status" value="3"/>
</dbReference>
<feature type="repeat" description="MBT" evidence="13">
    <location>
        <begin position="507"/>
        <end position="605"/>
    </location>
</feature>
<keyword evidence="9" id="KW-0804">Transcription</keyword>
<dbReference type="STRING" id="7574.A0A1S3JTY9"/>
<dbReference type="InterPro" id="IPR013761">
    <property type="entry name" value="SAM/pointed_sf"/>
</dbReference>
<dbReference type="InterPro" id="IPR002515">
    <property type="entry name" value="Znf_C2H2C"/>
</dbReference>
<dbReference type="FunFam" id="4.10.320.30:FF:000001">
    <property type="entry name" value="Myelin transcription factor 1-like, a"/>
    <property type="match status" value="1"/>
</dbReference>
<dbReference type="GO" id="GO:0008270">
    <property type="term" value="F:zinc ion binding"/>
    <property type="evidence" value="ECO:0007669"/>
    <property type="project" value="UniProtKB-KW"/>
</dbReference>
<sequence length="1131" mass="123012">MNNQQQFLQQQGPQQQPQQHPPSVPPLVQHPPNAQQFIAVNQGGGVQQGALDQPLIGQPLIGQPMVGTSGSFPGAVVSTASFQGGINLTISNGAINIRPSTSGSGVAMSRPDDGTPLVIPQTALVAATMGSQMTPVMTTSGLRLPTSLQPGQLVNLKIPNVRYPPGSQVVLAQQPVHTIRPSAPGAPVGGTKPVQANAVPGMPAQSVSVQPAQSQPIPLAPNIAPQVQRTPSPIVSTTSATSTTTSAVAPQVSVAPVAPITAETSTGLATVAPSAQTDGTDGSKLIGEPQVKVDKKEPPENGEKSENKMTTTNVTTAGASAVNKTDTIPGDFDAMDSLKWENGIGILPGSDLKFRMNEFGGLEVVTDDVDVEGEDLKKDIIQEEGMDAGFEDLEDIKEKLSVSSTDEICRCENCGCYGIASEFCNSGRFCSKSCVGMYASKRGLLAKKGLIPKANSAEGLKLKKRKRAMMASVGKELVTQAKFAKRQEEENVAAKTNGNGPGRKKGFNWQTYMEQEGSVAAPDRLFVNAFPQNKNSFRVGMKLEGIDPKHPSLYSVLTVAEVCGYRLRLHFDGYSECYDFWTNADSPEIFPAGWCEKSDKELQPPKGLGFTPQTFNWNHYLKLSKASPAPKHLFSVQQAASVTPHGFRIGLKLEAVDKKNTALTCVATVADVVGDRLLIHFDGWEDIYDYWCEPTSPYIHPVGWCQENGKALSPPNDCKDVSSFTWEDYLRQTKSQPVPSRAFKAYPSNPESSKDTIVTLQRPPLRFEAGYKLEAVDKRNPILVRVATVAEAEDYRVKLHFDGWSDVYDYWVDDDSPDLHPVGWCSKTGHPLQPPVGPADLIVNEDGSGCPTPGCKGIGHIKGAKYIGHHSAFGCPYSNLNMNKETALADRLGPTRTELAEMKARKLSISPDEKKCPTSGCDSSGHITGKYTSHHRISGCPLAEQNRIKMEEEGLMNGTGYERDDDYQPVRLTYKKLHNKIPGKRGRKKHKFHGNRRLLKEEYREPKVYSSIPDMHALHQGIHQSVFMPPSAPTPNKDMPLCWEQHSKLLPGVDKILGGQVAKWSIDDVANFIRTLPGCMEQANVFKEEQIDGEAFLLLNQADIVKIMNIKLGPALKIYNSIVMFKKTVEL</sequence>
<evidence type="ECO:0000256" key="11">
    <source>
        <dbReference type="ARBA" id="ARBA00068102"/>
    </source>
</evidence>
<comment type="subcellular location">
    <subcellularLocation>
        <location evidence="1">Nucleus</location>
    </subcellularLocation>
</comment>
<dbReference type="Gene3D" id="2.30.30.140">
    <property type="match status" value="3"/>
</dbReference>
<evidence type="ECO:0000256" key="2">
    <source>
        <dbReference type="ARBA" id="ARBA00022491"/>
    </source>
</evidence>
<dbReference type="InterPro" id="IPR001660">
    <property type="entry name" value="SAM"/>
</dbReference>
<evidence type="ECO:0000313" key="16">
    <source>
        <dbReference type="Proteomes" id="UP000085678"/>
    </source>
</evidence>
<evidence type="ECO:0000256" key="13">
    <source>
        <dbReference type="PROSITE-ProRule" id="PRU00459"/>
    </source>
</evidence>
<keyword evidence="6" id="KW-0862">Zinc</keyword>
<feature type="domain" description="SAM" evidence="15">
    <location>
        <begin position="1064"/>
        <end position="1128"/>
    </location>
</feature>
<dbReference type="CDD" id="cd20102">
    <property type="entry name" value="MBT_L3MBTL1-like_rpt2"/>
    <property type="match status" value="1"/>
</dbReference>
<dbReference type="GO" id="GO:0042393">
    <property type="term" value="F:histone binding"/>
    <property type="evidence" value="ECO:0007669"/>
    <property type="project" value="TreeGrafter"/>
</dbReference>
<evidence type="ECO:0000256" key="7">
    <source>
        <dbReference type="ARBA" id="ARBA00022853"/>
    </source>
</evidence>
<name>A0A1S3JTY9_LINAN</name>
<dbReference type="GO" id="GO:0003682">
    <property type="term" value="F:chromatin binding"/>
    <property type="evidence" value="ECO:0007669"/>
    <property type="project" value="TreeGrafter"/>
</dbReference>
<protein>
    <recommendedName>
        <fullName evidence="11">Lethal(3)malignant brain tumor-like protein 1</fullName>
    </recommendedName>
    <alternativeName>
        <fullName evidence="12">L(3)mbt protein homolog</fullName>
    </alternativeName>
</protein>
<dbReference type="SMART" id="SM00454">
    <property type="entry name" value="SAM"/>
    <property type="match status" value="1"/>
</dbReference>
<evidence type="ECO:0000256" key="8">
    <source>
        <dbReference type="ARBA" id="ARBA00023015"/>
    </source>
</evidence>
<dbReference type="RefSeq" id="XP_013413833.1">
    <property type="nucleotide sequence ID" value="XM_013558379.1"/>
</dbReference>
<dbReference type="GO" id="GO:0045892">
    <property type="term" value="P:negative regulation of DNA-templated transcription"/>
    <property type="evidence" value="ECO:0007669"/>
    <property type="project" value="TreeGrafter"/>
</dbReference>
<feature type="compositionally biased region" description="Low complexity" evidence="14">
    <location>
        <begin position="203"/>
        <end position="216"/>
    </location>
</feature>
<gene>
    <name evidence="17 18 19" type="primary">LOC106176141</name>
</gene>
<proteinExistence type="predicted"/>
<dbReference type="SMART" id="SM00561">
    <property type="entry name" value="MBT"/>
    <property type="match status" value="3"/>
</dbReference>
<dbReference type="InterPro" id="IPR050548">
    <property type="entry name" value="PcG_chromatin_remod_factors"/>
</dbReference>
<evidence type="ECO:0000256" key="4">
    <source>
        <dbReference type="ARBA" id="ARBA00022737"/>
    </source>
</evidence>
<evidence type="ECO:0000256" key="5">
    <source>
        <dbReference type="ARBA" id="ARBA00022771"/>
    </source>
</evidence>
<feature type="repeat" description="MBT" evidence="13">
    <location>
        <begin position="724"/>
        <end position="835"/>
    </location>
</feature>
<organism evidence="16 19">
    <name type="scientific">Lingula anatina</name>
    <name type="common">Brachiopod</name>
    <name type="synonym">Lingula unguis</name>
    <dbReference type="NCBI Taxonomy" id="7574"/>
    <lineage>
        <taxon>Eukaryota</taxon>
        <taxon>Metazoa</taxon>
        <taxon>Spiralia</taxon>
        <taxon>Lophotrochozoa</taxon>
        <taxon>Brachiopoda</taxon>
        <taxon>Linguliformea</taxon>
        <taxon>Lingulata</taxon>
        <taxon>Lingulida</taxon>
        <taxon>Linguloidea</taxon>
        <taxon>Lingulidae</taxon>
        <taxon>Lingula</taxon>
    </lineage>
</organism>
<accession>A0A1S3JTY9</accession>
<dbReference type="GeneID" id="106176141"/>
<evidence type="ECO:0000256" key="1">
    <source>
        <dbReference type="ARBA" id="ARBA00004123"/>
    </source>
</evidence>
<dbReference type="Pfam" id="PF00536">
    <property type="entry name" value="SAM_1"/>
    <property type="match status" value="1"/>
</dbReference>
<keyword evidence="4" id="KW-0677">Repeat</keyword>
<dbReference type="SUPFAM" id="SSF47769">
    <property type="entry name" value="SAM/Pointed domain"/>
    <property type="match status" value="1"/>
</dbReference>
<evidence type="ECO:0000313" key="19">
    <source>
        <dbReference type="RefSeq" id="XP_013413835.1"/>
    </source>
</evidence>
<dbReference type="SUPFAM" id="SSF103637">
    <property type="entry name" value="CCHHC domain"/>
    <property type="match status" value="1"/>
</dbReference>
<keyword evidence="7" id="KW-0156">Chromatin regulator</keyword>
<evidence type="ECO:0000259" key="15">
    <source>
        <dbReference type="PROSITE" id="PS50105"/>
    </source>
</evidence>
<dbReference type="InterPro" id="IPR038603">
    <property type="entry name" value="Znf_FCS_sf"/>
</dbReference>
<dbReference type="PROSITE" id="PS51079">
    <property type="entry name" value="MBT"/>
    <property type="match status" value="3"/>
</dbReference>
<dbReference type="Proteomes" id="UP000085678">
    <property type="component" value="Unplaced"/>
</dbReference>
<dbReference type="CDD" id="cd20101">
    <property type="entry name" value="MBT_L3MBTL1-like_rpt1"/>
    <property type="match status" value="1"/>
</dbReference>
<dbReference type="CDD" id="cd09582">
    <property type="entry name" value="SAM_Scm-like-3MBT3_4"/>
    <property type="match status" value="1"/>
</dbReference>
<dbReference type="Pfam" id="PF01530">
    <property type="entry name" value="zf-C2HC"/>
    <property type="match status" value="2"/>
</dbReference>
<dbReference type="PANTHER" id="PTHR12247">
    <property type="entry name" value="POLYCOMB GROUP PROTEIN"/>
    <property type="match status" value="1"/>
</dbReference>
<evidence type="ECO:0000256" key="12">
    <source>
        <dbReference type="ARBA" id="ARBA00079425"/>
    </source>
</evidence>
<feature type="region of interest" description="Disordered" evidence="14">
    <location>
        <begin position="1"/>
        <end position="31"/>
    </location>
</feature>
<dbReference type="Gene3D" id="3.30.60.160">
    <property type="match status" value="1"/>
</dbReference>
<feature type="region of interest" description="Disordered" evidence="14">
    <location>
        <begin position="203"/>
        <end position="248"/>
    </location>
</feature>
<keyword evidence="10" id="KW-0539">Nucleus</keyword>
<dbReference type="KEGG" id="lak:106176141"/>
<dbReference type="PANTHER" id="PTHR12247:SF131">
    <property type="entry name" value="LD05287P"/>
    <property type="match status" value="1"/>
</dbReference>
<feature type="compositionally biased region" description="Polar residues" evidence="14">
    <location>
        <begin position="308"/>
        <end position="318"/>
    </location>
</feature>
<feature type="compositionally biased region" description="Low complexity" evidence="14">
    <location>
        <begin position="1"/>
        <end position="18"/>
    </location>
</feature>
<dbReference type="AlphaFoldDB" id="A0A1S3JTY9"/>
<feature type="compositionally biased region" description="Basic and acidic residues" evidence="14">
    <location>
        <begin position="291"/>
        <end position="307"/>
    </location>
</feature>
<keyword evidence="2" id="KW-0678">Repressor</keyword>
<evidence type="ECO:0000256" key="14">
    <source>
        <dbReference type="SAM" id="MobiDB-lite"/>
    </source>
</evidence>